<reference evidence="2 3" key="1">
    <citation type="submission" date="2019-10" db="EMBL/GenBank/DDBJ databases">
        <title>Assembly and Annotation for the nematode Trichostrongylus colubriformis.</title>
        <authorList>
            <person name="Martin J."/>
        </authorList>
    </citation>
    <scope>NUCLEOTIDE SEQUENCE [LARGE SCALE GENOMIC DNA]</scope>
    <source>
        <strain evidence="2">G859</strain>
        <tissue evidence="2">Whole worm</tissue>
    </source>
</reference>
<feature type="chain" id="PRO_5042826738" evidence="1">
    <location>
        <begin position="27"/>
        <end position="210"/>
    </location>
</feature>
<evidence type="ECO:0000256" key="1">
    <source>
        <dbReference type="SAM" id="SignalP"/>
    </source>
</evidence>
<keyword evidence="1" id="KW-0732">Signal</keyword>
<organism evidence="2 3">
    <name type="scientific">Trichostrongylus colubriformis</name>
    <name type="common">Black scour worm</name>
    <dbReference type="NCBI Taxonomy" id="6319"/>
    <lineage>
        <taxon>Eukaryota</taxon>
        <taxon>Metazoa</taxon>
        <taxon>Ecdysozoa</taxon>
        <taxon>Nematoda</taxon>
        <taxon>Chromadorea</taxon>
        <taxon>Rhabditida</taxon>
        <taxon>Rhabditina</taxon>
        <taxon>Rhabditomorpha</taxon>
        <taxon>Strongyloidea</taxon>
        <taxon>Trichostrongylidae</taxon>
        <taxon>Trichostrongylus</taxon>
    </lineage>
</organism>
<dbReference type="Proteomes" id="UP001331761">
    <property type="component" value="Unassembled WGS sequence"/>
</dbReference>
<gene>
    <name evidence="2" type="ORF">GCK32_001593</name>
</gene>
<evidence type="ECO:0000313" key="3">
    <source>
        <dbReference type="Proteomes" id="UP001331761"/>
    </source>
</evidence>
<protein>
    <submittedName>
        <fullName evidence="2">Uncharacterized protein</fullName>
    </submittedName>
</protein>
<accession>A0AAN8IVI3</accession>
<evidence type="ECO:0000313" key="2">
    <source>
        <dbReference type="EMBL" id="KAK5966289.1"/>
    </source>
</evidence>
<name>A0AAN8IVI3_TRICO</name>
<comment type="caution">
    <text evidence="2">The sequence shown here is derived from an EMBL/GenBank/DDBJ whole genome shotgun (WGS) entry which is preliminary data.</text>
</comment>
<keyword evidence="3" id="KW-1185">Reference proteome</keyword>
<dbReference type="EMBL" id="WIXE01023657">
    <property type="protein sequence ID" value="KAK5966289.1"/>
    <property type="molecule type" value="Genomic_DNA"/>
</dbReference>
<sequence>MLHMNRPGAVLHLITGLYSLIAPVVSDISLKQWSCGVTDHIADKSYNLFTGACEAYKPQVNYCCAEHKDCYKLQLGEHYCNVRLCVCLQKIIEQRKKNDTCAYPIYRSCTDARMHGEELYKKYNKTSYEYGCNAAGSIENACQVNHHECLKKNNKDHCDKYLSDCQTCATQQCQVKLERDKVLRMKGVAPIIWNPVILLALYSAKYVLLD</sequence>
<dbReference type="AlphaFoldDB" id="A0AAN8IVI3"/>
<proteinExistence type="predicted"/>
<feature type="signal peptide" evidence="1">
    <location>
        <begin position="1"/>
        <end position="26"/>
    </location>
</feature>